<dbReference type="OrthoDB" id="7594649at2759"/>
<feature type="coiled-coil region" evidence="1">
    <location>
        <begin position="25"/>
        <end position="59"/>
    </location>
</feature>
<reference evidence="4" key="1">
    <citation type="submission" date="2025-08" db="UniProtKB">
        <authorList>
            <consortium name="RefSeq"/>
        </authorList>
    </citation>
    <scope>IDENTIFICATION</scope>
    <source>
        <tissue evidence="4">Whole body</tissue>
    </source>
</reference>
<sequence length="282" mass="33578">MYHSSFSPPDCQIEHYSESEYMQRRNKEELSHKDWMKQRKDLEKKIQEKLEENIKVQSSDNRVKFIYKCKGHEVLDVTIFRFKIILVYYSLLRKWYISPGYSFVPEVIDLRDKLKSGTNDPFSEKVLNIIHGVKYTINAFMKRLTDVYQFVHDAQERNKDVQFAMNAIVTKMKLTFTENAWPNDLQKSSAGDTIVVELKLNKNIQVCNVGYEYIQQKPQIRTETAKNINKLESMLQNFFHFPLEEAFERFIIREEESTSSQEEESENRLEDLSEDSVKYLYT</sequence>
<evidence type="ECO:0000313" key="3">
    <source>
        <dbReference type="Proteomes" id="UP000504618"/>
    </source>
</evidence>
<protein>
    <submittedName>
        <fullName evidence="4">Uncharacterized protein LOC112455315</fullName>
    </submittedName>
</protein>
<evidence type="ECO:0000256" key="1">
    <source>
        <dbReference type="SAM" id="Coils"/>
    </source>
</evidence>
<gene>
    <name evidence="4" type="primary">LOC112455315</name>
</gene>
<proteinExistence type="predicted"/>
<name>A0A6J1PUB4_9HYME</name>
<dbReference type="AlphaFoldDB" id="A0A6J1PUB4"/>
<accession>A0A6J1PUB4</accession>
<dbReference type="GeneID" id="112455315"/>
<keyword evidence="1" id="KW-0175">Coiled coil</keyword>
<dbReference type="RefSeq" id="XP_024872913.1">
    <property type="nucleotide sequence ID" value="XM_025017145.1"/>
</dbReference>
<feature type="region of interest" description="Disordered" evidence="2">
    <location>
        <begin position="255"/>
        <end position="282"/>
    </location>
</feature>
<dbReference type="Proteomes" id="UP000504618">
    <property type="component" value="Unplaced"/>
</dbReference>
<keyword evidence="3" id="KW-1185">Reference proteome</keyword>
<evidence type="ECO:0000256" key="2">
    <source>
        <dbReference type="SAM" id="MobiDB-lite"/>
    </source>
</evidence>
<evidence type="ECO:0000313" key="4">
    <source>
        <dbReference type="RefSeq" id="XP_024872913.1"/>
    </source>
</evidence>
<feature type="compositionally biased region" description="Basic and acidic residues" evidence="2">
    <location>
        <begin position="266"/>
        <end position="282"/>
    </location>
</feature>
<organism evidence="3 4">
    <name type="scientific">Temnothorax curvispinosus</name>
    <dbReference type="NCBI Taxonomy" id="300111"/>
    <lineage>
        <taxon>Eukaryota</taxon>
        <taxon>Metazoa</taxon>
        <taxon>Ecdysozoa</taxon>
        <taxon>Arthropoda</taxon>
        <taxon>Hexapoda</taxon>
        <taxon>Insecta</taxon>
        <taxon>Pterygota</taxon>
        <taxon>Neoptera</taxon>
        <taxon>Endopterygota</taxon>
        <taxon>Hymenoptera</taxon>
        <taxon>Apocrita</taxon>
        <taxon>Aculeata</taxon>
        <taxon>Formicoidea</taxon>
        <taxon>Formicidae</taxon>
        <taxon>Myrmicinae</taxon>
        <taxon>Temnothorax</taxon>
    </lineage>
</organism>